<evidence type="ECO:0000313" key="7">
    <source>
        <dbReference type="Proteomes" id="UP000613840"/>
    </source>
</evidence>
<gene>
    <name evidence="6" type="ORF">GCM10011575_16980</name>
</gene>
<feature type="domain" description="HTH lysR-type" evidence="5">
    <location>
        <begin position="2"/>
        <end position="59"/>
    </location>
</feature>
<dbReference type="Gene3D" id="1.10.10.10">
    <property type="entry name" value="Winged helix-like DNA-binding domain superfamily/Winged helix DNA-binding domain"/>
    <property type="match status" value="1"/>
</dbReference>
<dbReference type="SUPFAM" id="SSF53850">
    <property type="entry name" value="Periplasmic binding protein-like II"/>
    <property type="match status" value="1"/>
</dbReference>
<evidence type="ECO:0000256" key="3">
    <source>
        <dbReference type="ARBA" id="ARBA00023125"/>
    </source>
</evidence>
<dbReference type="AlphaFoldDB" id="A0A917S780"/>
<accession>A0A917S780</accession>
<reference evidence="6" key="1">
    <citation type="journal article" date="2014" name="Int. J. Syst. Evol. Microbiol.">
        <title>Complete genome sequence of Corynebacterium casei LMG S-19264T (=DSM 44701T), isolated from a smear-ripened cheese.</title>
        <authorList>
            <consortium name="US DOE Joint Genome Institute (JGI-PGF)"/>
            <person name="Walter F."/>
            <person name="Albersmeier A."/>
            <person name="Kalinowski J."/>
            <person name="Ruckert C."/>
        </authorList>
    </citation>
    <scope>NUCLEOTIDE SEQUENCE</scope>
    <source>
        <strain evidence="6">CGMCC 4.7306</strain>
    </source>
</reference>
<proteinExistence type="inferred from homology"/>
<evidence type="ECO:0000256" key="1">
    <source>
        <dbReference type="ARBA" id="ARBA00009437"/>
    </source>
</evidence>
<dbReference type="InterPro" id="IPR036388">
    <property type="entry name" value="WH-like_DNA-bd_sf"/>
</dbReference>
<comment type="caution">
    <text evidence="6">The sequence shown here is derived from an EMBL/GenBank/DDBJ whole genome shotgun (WGS) entry which is preliminary data.</text>
</comment>
<protein>
    <submittedName>
        <fullName evidence="6">LysR family transcriptional regulator</fullName>
    </submittedName>
</protein>
<dbReference type="PANTHER" id="PTHR30346:SF29">
    <property type="entry name" value="LYSR SUBSTRATE-BINDING"/>
    <property type="match status" value="1"/>
</dbReference>
<dbReference type="Pfam" id="PF00126">
    <property type="entry name" value="HTH_1"/>
    <property type="match status" value="1"/>
</dbReference>
<dbReference type="InterPro" id="IPR036390">
    <property type="entry name" value="WH_DNA-bd_sf"/>
</dbReference>
<dbReference type="Gene3D" id="3.40.190.10">
    <property type="entry name" value="Periplasmic binding protein-like II"/>
    <property type="match status" value="2"/>
</dbReference>
<sequence>MLNLHRLLLLHEFRLRGTVAAVAEALSYSPSTVSQQLAILEREAGIRLFVPVGRRLQLTPAGEQLADRAAELLALQDQIQDELRDGSAQVTGTIRLSALQSTIHTVIPMALAVLEQDHPRLRVELFQLPPEQALFELAGRRFDLVVAEQYPGRTRHLQPDFDYEPLCDDPMRVAVPAGSPASSLAELRDAVWVMEPLGTAARDWAVQQCRAAGFEPDVRYQTDDLGAHRLLIQSGLACGILPGLFLGSRAEGVTQLNLADNPERRVFTTARKTSVNTPALVACREALRRAIAQLDAGD</sequence>
<evidence type="ECO:0000256" key="2">
    <source>
        <dbReference type="ARBA" id="ARBA00023015"/>
    </source>
</evidence>
<name>A0A917S780_9ACTN</name>
<reference evidence="6" key="2">
    <citation type="submission" date="2020-09" db="EMBL/GenBank/DDBJ databases">
        <authorList>
            <person name="Sun Q."/>
            <person name="Zhou Y."/>
        </authorList>
    </citation>
    <scope>NUCLEOTIDE SEQUENCE</scope>
    <source>
        <strain evidence="6">CGMCC 4.7306</strain>
    </source>
</reference>
<dbReference type="RefSeq" id="WP_188894746.1">
    <property type="nucleotide sequence ID" value="NZ_BMMZ01000003.1"/>
</dbReference>
<dbReference type="GO" id="GO:0032993">
    <property type="term" value="C:protein-DNA complex"/>
    <property type="evidence" value="ECO:0007669"/>
    <property type="project" value="TreeGrafter"/>
</dbReference>
<dbReference type="EMBL" id="BMMZ01000003">
    <property type="protein sequence ID" value="GGL59089.1"/>
    <property type="molecule type" value="Genomic_DNA"/>
</dbReference>
<dbReference type="InterPro" id="IPR000847">
    <property type="entry name" value="LysR_HTH_N"/>
</dbReference>
<dbReference type="PROSITE" id="PS50931">
    <property type="entry name" value="HTH_LYSR"/>
    <property type="match status" value="1"/>
</dbReference>
<evidence type="ECO:0000313" key="6">
    <source>
        <dbReference type="EMBL" id="GGL59089.1"/>
    </source>
</evidence>
<evidence type="ECO:0000259" key="5">
    <source>
        <dbReference type="PROSITE" id="PS50931"/>
    </source>
</evidence>
<dbReference type="InterPro" id="IPR005119">
    <property type="entry name" value="LysR_subst-bd"/>
</dbReference>
<keyword evidence="4" id="KW-0804">Transcription</keyword>
<keyword evidence="3" id="KW-0238">DNA-binding</keyword>
<evidence type="ECO:0000256" key="4">
    <source>
        <dbReference type="ARBA" id="ARBA00023163"/>
    </source>
</evidence>
<organism evidence="6 7">
    <name type="scientific">Microlunatus endophyticus</name>
    <dbReference type="NCBI Taxonomy" id="1716077"/>
    <lineage>
        <taxon>Bacteria</taxon>
        <taxon>Bacillati</taxon>
        <taxon>Actinomycetota</taxon>
        <taxon>Actinomycetes</taxon>
        <taxon>Propionibacteriales</taxon>
        <taxon>Propionibacteriaceae</taxon>
        <taxon>Microlunatus</taxon>
    </lineage>
</organism>
<dbReference type="GO" id="GO:0003677">
    <property type="term" value="F:DNA binding"/>
    <property type="evidence" value="ECO:0007669"/>
    <property type="project" value="UniProtKB-KW"/>
</dbReference>
<dbReference type="GO" id="GO:0003700">
    <property type="term" value="F:DNA-binding transcription factor activity"/>
    <property type="evidence" value="ECO:0007669"/>
    <property type="project" value="InterPro"/>
</dbReference>
<dbReference type="PANTHER" id="PTHR30346">
    <property type="entry name" value="TRANSCRIPTIONAL DUAL REGULATOR HCAR-RELATED"/>
    <property type="match status" value="1"/>
</dbReference>
<dbReference type="Pfam" id="PF03466">
    <property type="entry name" value="LysR_substrate"/>
    <property type="match status" value="1"/>
</dbReference>
<keyword evidence="2" id="KW-0805">Transcription regulation</keyword>
<dbReference type="Proteomes" id="UP000613840">
    <property type="component" value="Unassembled WGS sequence"/>
</dbReference>
<comment type="similarity">
    <text evidence="1">Belongs to the LysR transcriptional regulatory family.</text>
</comment>
<keyword evidence="7" id="KW-1185">Reference proteome</keyword>
<dbReference type="SUPFAM" id="SSF46785">
    <property type="entry name" value="Winged helix' DNA-binding domain"/>
    <property type="match status" value="1"/>
</dbReference>